<evidence type="ECO:0000313" key="3">
    <source>
        <dbReference type="Proteomes" id="UP000183832"/>
    </source>
</evidence>
<accession>A0A1J1J8K9</accession>
<reference evidence="2 3" key="1">
    <citation type="submission" date="2015-04" db="EMBL/GenBank/DDBJ databases">
        <authorList>
            <person name="Syromyatnikov M.Y."/>
            <person name="Popov V.N."/>
        </authorList>
    </citation>
    <scope>NUCLEOTIDE SEQUENCE [LARGE SCALE GENOMIC DNA]</scope>
</reference>
<organism evidence="2 3">
    <name type="scientific">Clunio marinus</name>
    <dbReference type="NCBI Taxonomy" id="568069"/>
    <lineage>
        <taxon>Eukaryota</taxon>
        <taxon>Metazoa</taxon>
        <taxon>Ecdysozoa</taxon>
        <taxon>Arthropoda</taxon>
        <taxon>Hexapoda</taxon>
        <taxon>Insecta</taxon>
        <taxon>Pterygota</taxon>
        <taxon>Neoptera</taxon>
        <taxon>Endopterygota</taxon>
        <taxon>Diptera</taxon>
        <taxon>Nematocera</taxon>
        <taxon>Chironomoidea</taxon>
        <taxon>Chironomidae</taxon>
        <taxon>Clunio</taxon>
    </lineage>
</organism>
<dbReference type="Proteomes" id="UP000183832">
    <property type="component" value="Unassembled WGS sequence"/>
</dbReference>
<name>A0A1J1J8K9_9DIPT</name>
<gene>
    <name evidence="2" type="ORF">CLUMA_CG021391</name>
</gene>
<sequence length="325" mass="37042">MSSHELAINKLIENGIRCRNLQNILASNCVVDWFGRTLVGQQKAIDFYHNSNTNYEHTILNIVNSEAIEERSHHHLTREHPPENLKSLSDIDVDQWYDCKSHSPSNLKEGQKTPEQRMTSQICPGAPCRPGMSFLPFDSDIDDSEDEEEEGNVSGIRPLDASVELEPKLNDKSPACKKLRRGNEETNELSSNVESNFSDLFYVEATGVVAIKRQPKMSDELEKRDCRMLVSYRTKKTDPNFVQIALIVYKSNTKNPKTRRNLMLEFREESVEFSTPTLFSRSQTEERIEFSIDGKNSSRAATVPAENKTSKAVKRPLNSKTSLRF</sequence>
<evidence type="ECO:0000313" key="2">
    <source>
        <dbReference type="EMBL" id="CRL08720.1"/>
    </source>
</evidence>
<proteinExistence type="predicted"/>
<dbReference type="AlphaFoldDB" id="A0A1J1J8K9"/>
<evidence type="ECO:0000256" key="1">
    <source>
        <dbReference type="SAM" id="MobiDB-lite"/>
    </source>
</evidence>
<keyword evidence="3" id="KW-1185">Reference proteome</keyword>
<feature type="region of interest" description="Disordered" evidence="1">
    <location>
        <begin position="295"/>
        <end position="325"/>
    </location>
</feature>
<protein>
    <submittedName>
        <fullName evidence="2">CLUMA_CG021391, isoform A</fullName>
    </submittedName>
</protein>
<feature type="region of interest" description="Disordered" evidence="1">
    <location>
        <begin position="102"/>
        <end position="126"/>
    </location>
</feature>
<dbReference type="OrthoDB" id="7787892at2759"/>
<dbReference type="EMBL" id="CVRI01000075">
    <property type="protein sequence ID" value="CRL08720.1"/>
    <property type="molecule type" value="Genomic_DNA"/>
</dbReference>